<dbReference type="STRING" id="81972.D7LLS9"/>
<proteinExistence type="predicted"/>
<dbReference type="GO" id="GO:0005794">
    <property type="term" value="C:Golgi apparatus"/>
    <property type="evidence" value="ECO:0007669"/>
    <property type="project" value="TreeGrafter"/>
</dbReference>
<feature type="transmembrane region" description="Helical" evidence="2">
    <location>
        <begin position="485"/>
        <end position="506"/>
    </location>
</feature>
<dbReference type="Pfam" id="PF10151">
    <property type="entry name" value="TMEM214"/>
    <property type="match status" value="1"/>
</dbReference>
<dbReference type="eggNOG" id="KOG4467">
    <property type="taxonomic scope" value="Eukaryota"/>
</dbReference>
<dbReference type="PANTHER" id="PTHR13448:SF14">
    <property type="entry name" value="F26K24.17 PROTEIN"/>
    <property type="match status" value="1"/>
</dbReference>
<keyword evidence="4" id="KW-1185">Reference proteome</keyword>
<dbReference type="AlphaFoldDB" id="D7LLS9"/>
<keyword evidence="2" id="KW-0472">Membrane</keyword>
<sequence length="510" mass="56796">MIDSVEYNGVDEHGWKKVVSRKQKPEDQAANGNLANNDNSNGAAANENLDYSEEQAGDVVDESNLKAEEEEKPDWKLSLAKAAAKIGPSDLADFLDRVPDTYPLVASFQLVRFLDYYEVALSGVPCPWRQMLQESDLPNLFRYLIFLNLSTKHHSIGVPSTELRCDFVLWSFNYILCDLYIQRGGVFHDEAIPLGYGKPGDPCVSEVSIFVTLAMLVRSDPLVLTRVMPSLWIKRYFHGPGRIPLTIWLVDQASQDNLPVGLYSWVHSLLPLVPRIPESTDPILKLVEKILAKPDAQTILVNAPVWDGRRLIPPHIFEALLWLTFPVTSEREEATSRFEAIYPLLKEVALASTSGNEAIKQIFTFSLKLSGEEVTGNPVLAKEATSIAIWSLTENINCWKHWDNVYKENLGVSVALLKKLVDEWNDHSLKLLSPPSDTLTLSQTMKSFMLKNKKAITEASLYKEADESCKVISGRLPRGRSSLKGTTITAVVLVATVVLAAVAHVLSSNL</sequence>
<dbReference type="GO" id="GO:0005783">
    <property type="term" value="C:endoplasmic reticulum"/>
    <property type="evidence" value="ECO:0007669"/>
    <property type="project" value="TreeGrafter"/>
</dbReference>
<protein>
    <submittedName>
        <fullName evidence="3">Predicted protein</fullName>
    </submittedName>
</protein>
<evidence type="ECO:0000313" key="3">
    <source>
        <dbReference type="EMBL" id="EFH53017.1"/>
    </source>
</evidence>
<dbReference type="Gramene" id="Al_scaffold_0005_55">
    <property type="protein sequence ID" value="Al_scaffold_0005_55"/>
    <property type="gene ID" value="Al_scaffold_0005_55"/>
</dbReference>
<feature type="compositionally biased region" description="Low complexity" evidence="1">
    <location>
        <begin position="29"/>
        <end position="48"/>
    </location>
</feature>
<dbReference type="InterPro" id="IPR019308">
    <property type="entry name" value="TMEM214"/>
</dbReference>
<gene>
    <name evidence="3" type="ORF">ARALYDRAFT_664020</name>
</gene>
<reference evidence="4" key="1">
    <citation type="journal article" date="2011" name="Nat. Genet.">
        <title>The Arabidopsis lyrata genome sequence and the basis of rapid genome size change.</title>
        <authorList>
            <person name="Hu T.T."/>
            <person name="Pattyn P."/>
            <person name="Bakker E.G."/>
            <person name="Cao J."/>
            <person name="Cheng J.-F."/>
            <person name="Clark R.M."/>
            <person name="Fahlgren N."/>
            <person name="Fawcett J.A."/>
            <person name="Grimwood J."/>
            <person name="Gundlach H."/>
            <person name="Haberer G."/>
            <person name="Hollister J.D."/>
            <person name="Ossowski S."/>
            <person name="Ottilar R.P."/>
            <person name="Salamov A.A."/>
            <person name="Schneeberger K."/>
            <person name="Spannagl M."/>
            <person name="Wang X."/>
            <person name="Yang L."/>
            <person name="Nasrallah M.E."/>
            <person name="Bergelson J."/>
            <person name="Carrington J.C."/>
            <person name="Gaut B.S."/>
            <person name="Schmutz J."/>
            <person name="Mayer K.F.X."/>
            <person name="Van de Peer Y."/>
            <person name="Grigoriev I.V."/>
            <person name="Nordborg M."/>
            <person name="Weigel D."/>
            <person name="Guo Y.-L."/>
        </authorList>
    </citation>
    <scope>NUCLEOTIDE SEQUENCE [LARGE SCALE GENOMIC DNA]</scope>
    <source>
        <strain evidence="4">cv. MN47</strain>
    </source>
</reference>
<dbReference type="Proteomes" id="UP000008694">
    <property type="component" value="Unassembled WGS sequence"/>
</dbReference>
<dbReference type="HOGENOM" id="CLU_029159_2_0_1"/>
<dbReference type="EMBL" id="GL348717">
    <property type="protein sequence ID" value="EFH53017.1"/>
    <property type="molecule type" value="Genomic_DNA"/>
</dbReference>
<evidence type="ECO:0000313" key="4">
    <source>
        <dbReference type="Proteomes" id="UP000008694"/>
    </source>
</evidence>
<name>D7LLS9_ARALL</name>
<keyword evidence="2" id="KW-1133">Transmembrane helix</keyword>
<evidence type="ECO:0000256" key="1">
    <source>
        <dbReference type="SAM" id="MobiDB-lite"/>
    </source>
</evidence>
<accession>D7LLS9</accession>
<keyword evidence="2" id="KW-0812">Transmembrane</keyword>
<organism evidence="4">
    <name type="scientific">Arabidopsis lyrata subsp. lyrata</name>
    <name type="common">Lyre-leaved rock-cress</name>
    <dbReference type="NCBI Taxonomy" id="81972"/>
    <lineage>
        <taxon>Eukaryota</taxon>
        <taxon>Viridiplantae</taxon>
        <taxon>Streptophyta</taxon>
        <taxon>Embryophyta</taxon>
        <taxon>Tracheophyta</taxon>
        <taxon>Spermatophyta</taxon>
        <taxon>Magnoliopsida</taxon>
        <taxon>eudicotyledons</taxon>
        <taxon>Gunneridae</taxon>
        <taxon>Pentapetalae</taxon>
        <taxon>rosids</taxon>
        <taxon>malvids</taxon>
        <taxon>Brassicales</taxon>
        <taxon>Brassicaceae</taxon>
        <taxon>Camelineae</taxon>
        <taxon>Arabidopsis</taxon>
    </lineage>
</organism>
<evidence type="ECO:0000256" key="2">
    <source>
        <dbReference type="SAM" id="Phobius"/>
    </source>
</evidence>
<dbReference type="PANTHER" id="PTHR13448">
    <property type="entry name" value="TRANSMEMBRANE PROTEIN 214"/>
    <property type="match status" value="1"/>
</dbReference>
<feature type="region of interest" description="Disordered" evidence="1">
    <location>
        <begin position="14"/>
        <end position="56"/>
    </location>
</feature>